<dbReference type="AlphaFoldDB" id="E6UD67"/>
<accession>E6UD67</accession>
<keyword evidence="1" id="KW-0812">Transmembrane</keyword>
<feature type="transmembrane region" description="Helical" evidence="1">
    <location>
        <begin position="5"/>
        <end position="24"/>
    </location>
</feature>
<proteinExistence type="predicted"/>
<dbReference type="RefSeq" id="WP_013497845.1">
    <property type="nucleotide sequence ID" value="NC_014833.1"/>
</dbReference>
<dbReference type="KEGG" id="ral:Rumal_1152"/>
<dbReference type="HOGENOM" id="CLU_3084404_0_0_9"/>
<keyword evidence="1" id="KW-1133">Transmembrane helix</keyword>
<evidence type="ECO:0000313" key="3">
    <source>
        <dbReference type="Proteomes" id="UP000006919"/>
    </source>
</evidence>
<protein>
    <submittedName>
        <fullName evidence="2">Uncharacterized protein</fullName>
    </submittedName>
</protein>
<keyword evidence="1" id="KW-0472">Membrane</keyword>
<feature type="transmembrane region" description="Helical" evidence="1">
    <location>
        <begin position="30"/>
        <end position="48"/>
    </location>
</feature>
<dbReference type="STRING" id="697329.Rumal_1152"/>
<name>E6UD67_RUMA7</name>
<organism evidence="2 3">
    <name type="scientific">Ruminococcus albus (strain ATCC 27210 / DSM 20455 / JCM 14654 / NCDO 2250 / 7)</name>
    <dbReference type="NCBI Taxonomy" id="697329"/>
    <lineage>
        <taxon>Bacteria</taxon>
        <taxon>Bacillati</taxon>
        <taxon>Bacillota</taxon>
        <taxon>Clostridia</taxon>
        <taxon>Eubacteriales</taxon>
        <taxon>Oscillospiraceae</taxon>
        <taxon>Ruminococcus</taxon>
    </lineage>
</organism>
<evidence type="ECO:0000256" key="1">
    <source>
        <dbReference type="SAM" id="Phobius"/>
    </source>
</evidence>
<sequence>MNRHIIIRAVLAAIWVIVGIVVLIKGQMTSGLISLAMGAAFGFSAFSMSRKK</sequence>
<evidence type="ECO:0000313" key="2">
    <source>
        <dbReference type="EMBL" id="ADU21672.1"/>
    </source>
</evidence>
<gene>
    <name evidence="2" type="ordered locus">Rumal_1152</name>
</gene>
<reference evidence="2 3" key="1">
    <citation type="journal article" date="2011" name="J. Bacteriol.">
        <title>Complete genome of the cellulolytic ruminal bacterium Ruminococcus albus 7.</title>
        <authorList>
            <person name="Suen G."/>
            <person name="Stevenson D.M."/>
            <person name="Bruce D.C."/>
            <person name="Chertkov O."/>
            <person name="Copeland A."/>
            <person name="Cheng J.F."/>
            <person name="Detter C."/>
            <person name="Detter J.C."/>
            <person name="Goodwin L.A."/>
            <person name="Han C.S."/>
            <person name="Hauser L.J."/>
            <person name="Ivanova N.N."/>
            <person name="Kyrpides N.C."/>
            <person name="Land M.L."/>
            <person name="Lapidus A."/>
            <person name="Lucas S."/>
            <person name="Ovchinnikova G."/>
            <person name="Pitluck S."/>
            <person name="Tapia R."/>
            <person name="Woyke T."/>
            <person name="Boyum J."/>
            <person name="Mead D."/>
            <person name="Weimer P.J."/>
        </authorList>
    </citation>
    <scope>NUCLEOTIDE SEQUENCE [LARGE SCALE GENOMIC DNA]</scope>
    <source>
        <strain evidence="3">ATCC 27210 / DSM 20455 / JCM 14654 / NCDO 2250 / 7</strain>
    </source>
</reference>
<dbReference type="EMBL" id="CP002403">
    <property type="protein sequence ID" value="ADU21672.1"/>
    <property type="molecule type" value="Genomic_DNA"/>
</dbReference>
<dbReference type="Proteomes" id="UP000006919">
    <property type="component" value="Chromosome"/>
</dbReference>